<keyword evidence="4" id="KW-0378">Hydrolase</keyword>
<dbReference type="PANTHER" id="PTHR30255:SF2">
    <property type="entry name" value="SINGLE-STRANDED-DNA-SPECIFIC EXONUCLEASE RECJ"/>
    <property type="match status" value="1"/>
</dbReference>
<gene>
    <name evidence="9" type="primary">recJ</name>
    <name evidence="9" type="ORF">DW021_13010</name>
</gene>
<evidence type="ECO:0000313" key="10">
    <source>
        <dbReference type="Proteomes" id="UP000285897"/>
    </source>
</evidence>
<evidence type="ECO:0000313" key="9">
    <source>
        <dbReference type="EMBL" id="RHL45377.1"/>
    </source>
</evidence>
<dbReference type="Pfam" id="PF02272">
    <property type="entry name" value="DHHA1"/>
    <property type="match status" value="1"/>
</dbReference>
<evidence type="ECO:0000256" key="3">
    <source>
        <dbReference type="ARBA" id="ARBA00022722"/>
    </source>
</evidence>
<comment type="caution">
    <text evidence="9">The sequence shown here is derived from an EMBL/GenBank/DDBJ whole genome shotgun (WGS) entry which is preliminary data.</text>
</comment>
<dbReference type="InterPro" id="IPR003156">
    <property type="entry name" value="DHHA1_dom"/>
</dbReference>
<dbReference type="GO" id="GO:0003676">
    <property type="term" value="F:nucleic acid binding"/>
    <property type="evidence" value="ECO:0007669"/>
    <property type="project" value="InterPro"/>
</dbReference>
<dbReference type="Gene3D" id="3.90.1640.30">
    <property type="match status" value="1"/>
</dbReference>
<accession>A0A415LAP0</accession>
<evidence type="ECO:0000256" key="2">
    <source>
        <dbReference type="ARBA" id="ARBA00019841"/>
    </source>
</evidence>
<evidence type="ECO:0000256" key="4">
    <source>
        <dbReference type="ARBA" id="ARBA00022801"/>
    </source>
</evidence>
<dbReference type="GO" id="GO:0006281">
    <property type="term" value="P:DNA repair"/>
    <property type="evidence" value="ECO:0007669"/>
    <property type="project" value="InterPro"/>
</dbReference>
<comment type="similarity">
    <text evidence="1">Belongs to the RecJ family.</text>
</comment>
<protein>
    <recommendedName>
        <fullName evidence="2">Single-stranded-DNA-specific exonuclease RecJ</fullName>
    </recommendedName>
</protein>
<dbReference type="GO" id="GO:0006310">
    <property type="term" value="P:DNA recombination"/>
    <property type="evidence" value="ECO:0007669"/>
    <property type="project" value="InterPro"/>
</dbReference>
<feature type="domain" description="DHHA1" evidence="7">
    <location>
        <begin position="354"/>
        <end position="445"/>
    </location>
</feature>
<dbReference type="NCBIfam" id="TIGR00644">
    <property type="entry name" value="recJ"/>
    <property type="match status" value="1"/>
</dbReference>
<dbReference type="InterPro" id="IPR038763">
    <property type="entry name" value="DHH_sf"/>
</dbReference>
<dbReference type="PANTHER" id="PTHR30255">
    <property type="entry name" value="SINGLE-STRANDED-DNA-SPECIFIC EXONUCLEASE RECJ"/>
    <property type="match status" value="1"/>
</dbReference>
<evidence type="ECO:0000256" key="5">
    <source>
        <dbReference type="ARBA" id="ARBA00022839"/>
    </source>
</evidence>
<dbReference type="InterPro" id="IPR041122">
    <property type="entry name" value="RecJ_OB"/>
</dbReference>
<dbReference type="Pfam" id="PF01368">
    <property type="entry name" value="DHH"/>
    <property type="match status" value="1"/>
</dbReference>
<dbReference type="GO" id="GO:0008409">
    <property type="term" value="F:5'-3' exonuclease activity"/>
    <property type="evidence" value="ECO:0007669"/>
    <property type="project" value="InterPro"/>
</dbReference>
<evidence type="ECO:0000259" key="7">
    <source>
        <dbReference type="Pfam" id="PF02272"/>
    </source>
</evidence>
<dbReference type="Proteomes" id="UP000285897">
    <property type="component" value="Unassembled WGS sequence"/>
</dbReference>
<keyword evidence="5 9" id="KW-0269">Exonuclease</keyword>
<reference evidence="9 10" key="1">
    <citation type="submission" date="2018-08" db="EMBL/GenBank/DDBJ databases">
        <title>A genome reference for cultivated species of the human gut microbiota.</title>
        <authorList>
            <person name="Zou Y."/>
            <person name="Xue W."/>
            <person name="Luo G."/>
        </authorList>
    </citation>
    <scope>NUCLEOTIDE SEQUENCE [LARGE SCALE GENOMIC DNA]</scope>
    <source>
        <strain evidence="9 10">AF37-6AC</strain>
    </source>
</reference>
<keyword evidence="3" id="KW-0540">Nuclease</keyword>
<feature type="domain" description="DDH" evidence="6">
    <location>
        <begin position="77"/>
        <end position="235"/>
    </location>
</feature>
<evidence type="ECO:0000259" key="6">
    <source>
        <dbReference type="Pfam" id="PF01368"/>
    </source>
</evidence>
<dbReference type="AlphaFoldDB" id="A0A415LAP0"/>
<dbReference type="InterPro" id="IPR001667">
    <property type="entry name" value="DDH_dom"/>
</dbReference>
<dbReference type="InterPro" id="IPR051673">
    <property type="entry name" value="SSDNA_exonuclease_RecJ"/>
</dbReference>
<name>A0A415LAP0_9FIRM</name>
<sequence>MEKWMVYNKKADFQKIGSEFGIDPVIARLIRNRDIQDMKEIRSYLYGTLAEIPSPWKMKDMERAVQILQKKITQKKKIRIIGDYDIDGVTATCILLKGLKRLNANVDTYIPDRVKDGYGMHEQLIDKALEDGIDTILTCDNGIAAAAEIEYAKKEGLTVIVTDHHDIPFRDTEDGRIWIIPKADAVVNPKQNDCLYPNKNICGAVVAWKLIWALYERLGIDSDEIWDFLELAAIATVGDVMDLQGENRIIVKEGLKKLSSTSFEGLKALICVNNLEGAEITAYHVGFVIGPCINASGRLDTAARSLELLLADNMEDAMKLADDLYDLNQSRKAMTEQGKEQAIQSIEENNLGKDRVLVVYLPDCHESLAGIIAGRIREAYNKPVFVLTKGADGVKGSGRSIEAYSMYEELVKCSDLLTQFGGHPMAAGLSMEEKNVELFRRRLNDNCTLTEQDLIPKIMIDVPMPISYLSKKLTEQLKVLEPFGKGNSKPLFAQKNLRAVGIRVLGRNRNVAKMFLIDENGIKMDAVYFGEAQEFVDFVQAHDTISVTYYPEINVFQGRENLQVIIKNYC</sequence>
<dbReference type="Gene3D" id="3.10.310.30">
    <property type="match status" value="1"/>
</dbReference>
<evidence type="ECO:0000256" key="1">
    <source>
        <dbReference type="ARBA" id="ARBA00005915"/>
    </source>
</evidence>
<dbReference type="EMBL" id="QROS01000010">
    <property type="protein sequence ID" value="RHL45377.1"/>
    <property type="molecule type" value="Genomic_DNA"/>
</dbReference>
<organism evidence="9 10">
    <name type="scientific">Blautia obeum</name>
    <dbReference type="NCBI Taxonomy" id="40520"/>
    <lineage>
        <taxon>Bacteria</taxon>
        <taxon>Bacillati</taxon>
        <taxon>Bacillota</taxon>
        <taxon>Clostridia</taxon>
        <taxon>Lachnospirales</taxon>
        <taxon>Lachnospiraceae</taxon>
        <taxon>Blautia</taxon>
    </lineage>
</organism>
<feature type="domain" description="RecJ OB" evidence="8">
    <location>
        <begin position="460"/>
        <end position="567"/>
    </location>
</feature>
<dbReference type="InterPro" id="IPR004610">
    <property type="entry name" value="RecJ"/>
</dbReference>
<dbReference type="RefSeq" id="WP_118393309.1">
    <property type="nucleotide sequence ID" value="NZ_QROS01000010.1"/>
</dbReference>
<evidence type="ECO:0000259" key="8">
    <source>
        <dbReference type="Pfam" id="PF17768"/>
    </source>
</evidence>
<dbReference type="Pfam" id="PF17768">
    <property type="entry name" value="RecJ_OB"/>
    <property type="match status" value="1"/>
</dbReference>
<proteinExistence type="inferred from homology"/>
<dbReference type="SUPFAM" id="SSF64182">
    <property type="entry name" value="DHH phosphoesterases"/>
    <property type="match status" value="1"/>
</dbReference>